<organism evidence="1 2">
    <name type="scientific">Chrysophaeum taylorii</name>
    <dbReference type="NCBI Taxonomy" id="2483200"/>
    <lineage>
        <taxon>Eukaryota</taxon>
        <taxon>Sar</taxon>
        <taxon>Stramenopiles</taxon>
        <taxon>Ochrophyta</taxon>
        <taxon>Pelagophyceae</taxon>
        <taxon>Pelagomonadales</taxon>
        <taxon>Pelagomonadaceae</taxon>
        <taxon>Chrysophaeum</taxon>
    </lineage>
</organism>
<dbReference type="AlphaFoldDB" id="A0AAD7XTQ5"/>
<gene>
    <name evidence="1" type="ORF">CTAYLR_003696</name>
</gene>
<dbReference type="SUPFAM" id="SSF56112">
    <property type="entry name" value="Protein kinase-like (PK-like)"/>
    <property type="match status" value="1"/>
</dbReference>
<proteinExistence type="predicted"/>
<dbReference type="InterPro" id="IPR011009">
    <property type="entry name" value="Kinase-like_dom_sf"/>
</dbReference>
<name>A0AAD7XTQ5_9STRA</name>
<reference evidence="1" key="1">
    <citation type="submission" date="2023-01" db="EMBL/GenBank/DDBJ databases">
        <title>Metagenome sequencing of chrysophaentin producing Chrysophaeum taylorii.</title>
        <authorList>
            <person name="Davison J."/>
            <person name="Bewley C."/>
        </authorList>
    </citation>
    <scope>NUCLEOTIDE SEQUENCE</scope>
    <source>
        <strain evidence="1">NIES-1699</strain>
    </source>
</reference>
<dbReference type="Gene3D" id="3.90.1200.10">
    <property type="match status" value="1"/>
</dbReference>
<evidence type="ECO:0008006" key="3">
    <source>
        <dbReference type="Google" id="ProtNLM"/>
    </source>
</evidence>
<keyword evidence="2" id="KW-1185">Reference proteome</keyword>
<accession>A0AAD7XTQ5</accession>
<dbReference type="EMBL" id="JAQMWT010000047">
    <property type="protein sequence ID" value="KAJ8612509.1"/>
    <property type="molecule type" value="Genomic_DNA"/>
</dbReference>
<dbReference type="PANTHER" id="PTHR11012">
    <property type="entry name" value="PROTEIN KINASE-LIKE DOMAIN-CONTAINING"/>
    <property type="match status" value="1"/>
</dbReference>
<evidence type="ECO:0000313" key="2">
    <source>
        <dbReference type="Proteomes" id="UP001230188"/>
    </source>
</evidence>
<dbReference type="PANTHER" id="PTHR11012:SF30">
    <property type="entry name" value="PROTEIN KINASE-LIKE DOMAIN-CONTAINING"/>
    <property type="match status" value="1"/>
</dbReference>
<dbReference type="InterPro" id="IPR004119">
    <property type="entry name" value="EcKL"/>
</dbReference>
<sequence>MDVRFLTSVIGRCVASAEARSMEKMGGLSGAFEIVDVELEDGESLALVVKRTSTGSEAVAASLGTPREGKFFASLAQELGDVVPRAYHATGDAATGAKRVLMEFLPDAVPAGVMFGRGNPNNWALSEEKMSEIVARGGSPTAIDVSAEAFALYAKLHARYWGDEAVLENEWLRGAKWVRGGGEDEWATAQRIAADAWAEVSKVDWPNHLVACLDASFTKVNWDAFQKELRARPWTVVHGDAHPHNILRVNHSTDAARLVLIDFEMVGVGSNAQELGQFLISHMSPAERRAHERDLVRKYHEDLVCALRGYGRGAAADEYSFDACWNEYVAGGAGRWLWFVPYLAKACPPDMARFFNHQLATFLEDHFPNPATVPMPRV</sequence>
<comment type="caution">
    <text evidence="1">The sequence shown here is derived from an EMBL/GenBank/DDBJ whole genome shotgun (WGS) entry which is preliminary data.</text>
</comment>
<protein>
    <recommendedName>
        <fullName evidence="3">CHK kinase-like domain-containing protein</fullName>
    </recommendedName>
</protein>
<evidence type="ECO:0000313" key="1">
    <source>
        <dbReference type="EMBL" id="KAJ8612509.1"/>
    </source>
</evidence>
<dbReference type="Pfam" id="PF02958">
    <property type="entry name" value="EcKL"/>
    <property type="match status" value="1"/>
</dbReference>
<dbReference type="Proteomes" id="UP001230188">
    <property type="component" value="Unassembled WGS sequence"/>
</dbReference>